<dbReference type="EMBL" id="VMBG01000002">
    <property type="protein sequence ID" value="TSJ76954.1"/>
    <property type="molecule type" value="Genomic_DNA"/>
</dbReference>
<dbReference type="RefSeq" id="WP_144230775.1">
    <property type="nucleotide sequence ID" value="NZ_CBCRVV010000006.1"/>
</dbReference>
<proteinExistence type="predicted"/>
<evidence type="ECO:0000313" key="2">
    <source>
        <dbReference type="Proteomes" id="UP000315648"/>
    </source>
</evidence>
<gene>
    <name evidence="1" type="ORF">FPL22_12625</name>
</gene>
<protein>
    <submittedName>
        <fullName evidence="1">Uncharacterized protein</fullName>
    </submittedName>
</protein>
<keyword evidence="2" id="KW-1185">Reference proteome</keyword>
<reference evidence="1 2" key="1">
    <citation type="submission" date="2019-07" db="EMBL/GenBank/DDBJ databases">
        <title>Description of 53C-WASEF.</title>
        <authorList>
            <person name="Pitt A."/>
            <person name="Hahn M.W."/>
        </authorList>
    </citation>
    <scope>NUCLEOTIDE SEQUENCE [LARGE SCALE GENOMIC DNA]</scope>
    <source>
        <strain evidence="1 2">53C-WASEF</strain>
    </source>
</reference>
<sequence length="190" mass="20980">MNFIHSLAHNLRLALCYAGLPRKSFFMRLPALLLALTLGSTSAFAGGIEVVRLLPEYMPAASFMRVSEYFNGKENTRGATILRTQPASREGFYFNLRTKSDTAIEVAWIELQIITPVSPEARTESFAISLPRGSHLTRFGLTGKDWPSPQARPVAWKIRLLSADGAELATQQSFLWSKPDASAPAPKKAE</sequence>
<organism evidence="1 2">
    <name type="scientific">Rariglobus hedericola</name>
    <dbReference type="NCBI Taxonomy" id="2597822"/>
    <lineage>
        <taxon>Bacteria</taxon>
        <taxon>Pseudomonadati</taxon>
        <taxon>Verrucomicrobiota</taxon>
        <taxon>Opitutia</taxon>
        <taxon>Opitutales</taxon>
        <taxon>Opitutaceae</taxon>
        <taxon>Rariglobus</taxon>
    </lineage>
</organism>
<accession>A0A556QJX7</accession>
<dbReference type="OrthoDB" id="195291at2"/>
<dbReference type="AlphaFoldDB" id="A0A556QJX7"/>
<dbReference type="Proteomes" id="UP000315648">
    <property type="component" value="Unassembled WGS sequence"/>
</dbReference>
<comment type="caution">
    <text evidence="1">The sequence shown here is derived from an EMBL/GenBank/DDBJ whole genome shotgun (WGS) entry which is preliminary data.</text>
</comment>
<evidence type="ECO:0000313" key="1">
    <source>
        <dbReference type="EMBL" id="TSJ76954.1"/>
    </source>
</evidence>
<name>A0A556QJX7_9BACT</name>